<dbReference type="InterPro" id="IPR000719">
    <property type="entry name" value="Prot_kinase_dom"/>
</dbReference>
<evidence type="ECO:0000256" key="2">
    <source>
        <dbReference type="ARBA" id="ARBA00022829"/>
    </source>
</evidence>
<dbReference type="PROSITE" id="PS00107">
    <property type="entry name" value="PROTEIN_KINASE_ATP"/>
    <property type="match status" value="1"/>
</dbReference>
<feature type="region of interest" description="Disordered" evidence="4">
    <location>
        <begin position="239"/>
        <end position="261"/>
    </location>
</feature>
<organism evidence="6 7">
    <name type="scientific">Phytophthora palmivora</name>
    <dbReference type="NCBI Taxonomy" id="4796"/>
    <lineage>
        <taxon>Eukaryota</taxon>
        <taxon>Sar</taxon>
        <taxon>Stramenopiles</taxon>
        <taxon>Oomycota</taxon>
        <taxon>Peronosporomycetes</taxon>
        <taxon>Peronosporales</taxon>
        <taxon>Peronosporaceae</taxon>
        <taxon>Phytophthora</taxon>
    </lineage>
</organism>
<dbReference type="GO" id="GO:0000775">
    <property type="term" value="C:chromosome, centromeric region"/>
    <property type="evidence" value="ECO:0007669"/>
    <property type="project" value="InterPro"/>
</dbReference>
<dbReference type="Gene3D" id="3.30.200.20">
    <property type="entry name" value="Phosphorylase Kinase, domain 1"/>
    <property type="match status" value="1"/>
</dbReference>
<feature type="compositionally biased region" description="Polar residues" evidence="4">
    <location>
        <begin position="119"/>
        <end position="129"/>
    </location>
</feature>
<comment type="caution">
    <text evidence="6">The sequence shown here is derived from an EMBL/GenBank/DDBJ whole genome shotgun (WGS) entry which is preliminary data.</text>
</comment>
<keyword evidence="6" id="KW-0808">Transferase</keyword>
<proteinExistence type="inferred from homology"/>
<keyword evidence="3" id="KW-0067">ATP-binding</keyword>
<dbReference type="Pfam" id="PF07557">
    <property type="entry name" value="Shugoshin_C"/>
    <property type="match status" value="1"/>
</dbReference>
<dbReference type="GO" id="GO:0005634">
    <property type="term" value="C:nucleus"/>
    <property type="evidence" value="ECO:0007669"/>
    <property type="project" value="InterPro"/>
</dbReference>
<keyword evidence="2" id="KW-0159">Chromosome partition</keyword>
<evidence type="ECO:0000256" key="3">
    <source>
        <dbReference type="PROSITE-ProRule" id="PRU10141"/>
    </source>
</evidence>
<sequence length="340" mass="38598">MGVFDEIRWDRQQPSRNLRKHLDAARTAQNAVFSNKVVEWMETQYKAVQVRHQATQCNLGELDCRYELPSTSTNTTSLVHNKTVMTTINEYDATERMYDTKATTSANNRARSMPRTEFSRSNMLSPRTDSSLERMGSQLRQRDTGMSYVEPKLNTKLRRGDYYGLGKRTGMPNKIRRSPKARMISGPLRAKSPFVPALFEQQCGNSVRRRTTRAVKHVSYTEPKLNTKLRQDQDVVNGNTQVDANGENNATANGKADQASLNPNSFEEQYTLGKVIGSGTFSVVRIAVHKPTSQRYAIKCIKREGLTAEDIEALTTEVAILKQMNHPNIMILHDFFVEEK</sequence>
<evidence type="ECO:0000313" key="7">
    <source>
        <dbReference type="Proteomes" id="UP000237271"/>
    </source>
</evidence>
<dbReference type="InterPro" id="IPR011009">
    <property type="entry name" value="Kinase-like_dom_sf"/>
</dbReference>
<dbReference type="PANTHER" id="PTHR24347">
    <property type="entry name" value="SERINE/THREONINE-PROTEIN KINASE"/>
    <property type="match status" value="1"/>
</dbReference>
<dbReference type="GO" id="GO:0005524">
    <property type="term" value="F:ATP binding"/>
    <property type="evidence" value="ECO:0007669"/>
    <property type="project" value="UniProtKB-UniRule"/>
</dbReference>
<protein>
    <submittedName>
        <fullName evidence="6">Calcium/calmodulin-dependent protein kinase</fullName>
    </submittedName>
</protein>
<feature type="binding site" evidence="3">
    <location>
        <position position="299"/>
    </location>
    <ligand>
        <name>ATP</name>
        <dbReference type="ChEBI" id="CHEBI:30616"/>
    </ligand>
</feature>
<dbReference type="SUPFAM" id="SSF56112">
    <property type="entry name" value="Protein kinase-like (PK-like)"/>
    <property type="match status" value="1"/>
</dbReference>
<dbReference type="Proteomes" id="UP000237271">
    <property type="component" value="Unassembled WGS sequence"/>
</dbReference>
<dbReference type="OrthoDB" id="106849at2759"/>
<dbReference type="AlphaFoldDB" id="A0A2P4XRG7"/>
<dbReference type="InterPro" id="IPR011515">
    <property type="entry name" value="Shugoshin_C"/>
</dbReference>
<feature type="compositionally biased region" description="Polar residues" evidence="4">
    <location>
        <begin position="239"/>
        <end position="252"/>
    </location>
</feature>
<reference evidence="6 7" key="1">
    <citation type="journal article" date="2017" name="Genome Biol. Evol.">
        <title>Phytophthora megakarya and P. palmivora, closely related causal agents of cacao black pod rot, underwent increases in genome sizes and gene numbers by different mechanisms.</title>
        <authorList>
            <person name="Ali S.S."/>
            <person name="Shao J."/>
            <person name="Lary D.J."/>
            <person name="Kronmiller B."/>
            <person name="Shen D."/>
            <person name="Strem M.D."/>
            <person name="Amoako-Attah I."/>
            <person name="Akrofi A.Y."/>
            <person name="Begoude B.A."/>
            <person name="Ten Hoopen G.M."/>
            <person name="Coulibaly K."/>
            <person name="Kebe B.I."/>
            <person name="Melnick R.L."/>
            <person name="Guiltinan M.J."/>
            <person name="Tyler B.M."/>
            <person name="Meinhardt L.W."/>
            <person name="Bailey B.A."/>
        </authorList>
    </citation>
    <scope>NUCLEOTIDE SEQUENCE [LARGE SCALE GENOMIC DNA]</scope>
    <source>
        <strain evidence="7">sbr112.9</strain>
    </source>
</reference>
<dbReference type="GO" id="GO:0004672">
    <property type="term" value="F:protein kinase activity"/>
    <property type="evidence" value="ECO:0007669"/>
    <property type="project" value="InterPro"/>
</dbReference>
<dbReference type="PROSITE" id="PS50011">
    <property type="entry name" value="PROTEIN_KINASE_DOM"/>
    <property type="match status" value="1"/>
</dbReference>
<keyword evidence="3" id="KW-0547">Nucleotide-binding</keyword>
<name>A0A2P4XRG7_9STRA</name>
<evidence type="ECO:0000313" key="6">
    <source>
        <dbReference type="EMBL" id="POM68165.1"/>
    </source>
</evidence>
<dbReference type="Pfam" id="PF00069">
    <property type="entry name" value="Pkinase"/>
    <property type="match status" value="1"/>
</dbReference>
<accession>A0A2P4XRG7</accession>
<dbReference type="GO" id="GO:0045132">
    <property type="term" value="P:meiotic chromosome segregation"/>
    <property type="evidence" value="ECO:0007669"/>
    <property type="project" value="InterPro"/>
</dbReference>
<dbReference type="InterPro" id="IPR017441">
    <property type="entry name" value="Protein_kinase_ATP_BS"/>
</dbReference>
<evidence type="ECO:0000256" key="1">
    <source>
        <dbReference type="ARBA" id="ARBA00010845"/>
    </source>
</evidence>
<evidence type="ECO:0000259" key="5">
    <source>
        <dbReference type="PROSITE" id="PS50011"/>
    </source>
</evidence>
<evidence type="ECO:0000256" key="4">
    <source>
        <dbReference type="SAM" id="MobiDB-lite"/>
    </source>
</evidence>
<keyword evidence="6" id="KW-0418">Kinase</keyword>
<feature type="domain" description="Protein kinase" evidence="5">
    <location>
        <begin position="270"/>
        <end position="340"/>
    </location>
</feature>
<keyword evidence="7" id="KW-1185">Reference proteome</keyword>
<comment type="similarity">
    <text evidence="1">Belongs to the shugoshin family.</text>
</comment>
<feature type="non-terminal residue" evidence="6">
    <location>
        <position position="340"/>
    </location>
</feature>
<dbReference type="EMBL" id="NCKW01008362">
    <property type="protein sequence ID" value="POM68165.1"/>
    <property type="molecule type" value="Genomic_DNA"/>
</dbReference>
<gene>
    <name evidence="6" type="ORF">PHPALM_15710</name>
</gene>
<feature type="region of interest" description="Disordered" evidence="4">
    <location>
        <begin position="105"/>
        <end position="141"/>
    </location>
</feature>